<evidence type="ECO:0000313" key="2">
    <source>
        <dbReference type="Proteomes" id="UP001157440"/>
    </source>
</evidence>
<dbReference type="Proteomes" id="UP001157440">
    <property type="component" value="Unassembled WGS sequence"/>
</dbReference>
<protein>
    <recommendedName>
        <fullName evidence="3">Tellurite resistance protein TerB</fullName>
    </recommendedName>
</protein>
<dbReference type="SUPFAM" id="SSF158682">
    <property type="entry name" value="TerB-like"/>
    <property type="match status" value="1"/>
</dbReference>
<dbReference type="CDD" id="cd07176">
    <property type="entry name" value="terB"/>
    <property type="match status" value="1"/>
</dbReference>
<dbReference type="InterPro" id="IPR029024">
    <property type="entry name" value="TerB-like"/>
</dbReference>
<sequence>MSLIHELLTHFRQTVTAYAGDEALMQAGVSAAANVIVADGEVAGAEFETALAGVLASPIIEKGFDVLMLEEALYEAIGRARTRAGRADNLRRVAAIAGRPAEQRESVFLVAADVADHDGIADIELAALDEIAVALIVDKAQLLEAVPVRSTRRQVLA</sequence>
<dbReference type="RefSeq" id="WP_238198811.1">
    <property type="nucleotide sequence ID" value="NZ_BPQZ01000027.1"/>
</dbReference>
<reference evidence="2" key="1">
    <citation type="journal article" date="2019" name="Int. J. Syst. Evol. Microbiol.">
        <title>The Global Catalogue of Microorganisms (GCM) 10K type strain sequencing project: providing services to taxonomists for standard genome sequencing and annotation.</title>
        <authorList>
            <consortium name="The Broad Institute Genomics Platform"/>
            <consortium name="The Broad Institute Genome Sequencing Center for Infectious Disease"/>
            <person name="Wu L."/>
            <person name="Ma J."/>
        </authorList>
    </citation>
    <scope>NUCLEOTIDE SEQUENCE [LARGE SCALE GENOMIC DNA]</scope>
    <source>
        <strain evidence="2">NBRC 103632</strain>
    </source>
</reference>
<accession>A0AA37TEI0</accession>
<organism evidence="1 2">
    <name type="scientific">Methylobacterium tardum</name>
    <dbReference type="NCBI Taxonomy" id="374432"/>
    <lineage>
        <taxon>Bacteria</taxon>
        <taxon>Pseudomonadati</taxon>
        <taxon>Pseudomonadota</taxon>
        <taxon>Alphaproteobacteria</taxon>
        <taxon>Hyphomicrobiales</taxon>
        <taxon>Methylobacteriaceae</taxon>
        <taxon>Methylobacterium</taxon>
    </lineage>
</organism>
<evidence type="ECO:0000313" key="1">
    <source>
        <dbReference type="EMBL" id="GLS71675.1"/>
    </source>
</evidence>
<name>A0AA37TEI0_9HYPH</name>
<dbReference type="Gene3D" id="1.10.3680.10">
    <property type="entry name" value="TerB-like"/>
    <property type="match status" value="1"/>
</dbReference>
<dbReference type="EMBL" id="BSPL01000018">
    <property type="protein sequence ID" value="GLS71675.1"/>
    <property type="molecule type" value="Genomic_DNA"/>
</dbReference>
<proteinExistence type="predicted"/>
<evidence type="ECO:0008006" key="3">
    <source>
        <dbReference type="Google" id="ProtNLM"/>
    </source>
</evidence>
<comment type="caution">
    <text evidence="1">The sequence shown here is derived from an EMBL/GenBank/DDBJ whole genome shotgun (WGS) entry which is preliminary data.</text>
</comment>
<keyword evidence="2" id="KW-1185">Reference proteome</keyword>
<dbReference type="AlphaFoldDB" id="A0AA37TEI0"/>
<gene>
    <name evidence="1" type="ORF">GCM10007890_36880</name>
</gene>